<dbReference type="RefSeq" id="WP_073043000.1">
    <property type="nucleotide sequence ID" value="NZ_FQUO01000007.1"/>
</dbReference>
<dbReference type="STRING" id="1302690.BUE76_16960"/>
<dbReference type="OrthoDB" id="9765175at2"/>
<organism evidence="1 2">
    <name type="scientific">Cnuella takakiae</name>
    <dbReference type="NCBI Taxonomy" id="1302690"/>
    <lineage>
        <taxon>Bacteria</taxon>
        <taxon>Pseudomonadati</taxon>
        <taxon>Bacteroidota</taxon>
        <taxon>Chitinophagia</taxon>
        <taxon>Chitinophagales</taxon>
        <taxon>Chitinophagaceae</taxon>
        <taxon>Cnuella</taxon>
    </lineage>
</organism>
<keyword evidence="2" id="KW-1185">Reference proteome</keyword>
<protein>
    <submittedName>
        <fullName evidence="1">Glycosyltransferase involved in cell wall bisynthesis</fullName>
    </submittedName>
</protein>
<gene>
    <name evidence="1" type="ORF">SAMN05444008_107199</name>
</gene>
<reference evidence="1 2" key="1">
    <citation type="submission" date="2016-11" db="EMBL/GenBank/DDBJ databases">
        <authorList>
            <person name="Jaros S."/>
            <person name="Januszkiewicz K."/>
            <person name="Wedrychowicz H."/>
        </authorList>
    </citation>
    <scope>NUCLEOTIDE SEQUENCE [LARGE SCALE GENOMIC DNA]</scope>
    <source>
        <strain evidence="1 2">DSM 26897</strain>
    </source>
</reference>
<dbReference type="AlphaFoldDB" id="A0A1M5B8L7"/>
<dbReference type="EMBL" id="FQUO01000007">
    <property type="protein sequence ID" value="SHF38901.1"/>
    <property type="molecule type" value="Genomic_DNA"/>
</dbReference>
<sequence>MKILWVTKIASPSLTGGTRVSSQYRQALEKSSTVDLIALYQHNVKLFSRWRFFKQLLQVRSNHYDAVFFDDHYAIFAPLFRNHNTLQFYHGNWPKLMFASLIYFLKGLYLFPQYLMGFVFCRKVIFVNPYFEKLLGFLCRSTLTLINPVTNVWHEEYAAVDPKEATLVAVGNIDRRKYNLLLLYLNQGKELKRWQIDIYGKIVEQSLADELGSFPNVQLKGYVPFVPYHRYAFHISFSSAENLPLSLLESLRNRTRAIYPRAANYRPLFGNTGIQFYNNQEELELFLSAQFSERPQRIADSSAWNFIPTSFEQNLATLKGSI</sequence>
<accession>A0A1M5B8L7</accession>
<dbReference type="Proteomes" id="UP000184368">
    <property type="component" value="Unassembled WGS sequence"/>
</dbReference>
<evidence type="ECO:0000313" key="1">
    <source>
        <dbReference type="EMBL" id="SHF38901.1"/>
    </source>
</evidence>
<name>A0A1M5B8L7_9BACT</name>
<dbReference type="GO" id="GO:0016740">
    <property type="term" value="F:transferase activity"/>
    <property type="evidence" value="ECO:0007669"/>
    <property type="project" value="UniProtKB-KW"/>
</dbReference>
<proteinExistence type="predicted"/>
<dbReference type="SUPFAM" id="SSF53756">
    <property type="entry name" value="UDP-Glycosyltransferase/glycogen phosphorylase"/>
    <property type="match status" value="1"/>
</dbReference>
<evidence type="ECO:0000313" key="2">
    <source>
        <dbReference type="Proteomes" id="UP000184368"/>
    </source>
</evidence>
<keyword evidence="1" id="KW-0808">Transferase</keyword>